<dbReference type="Pfam" id="PF03388">
    <property type="entry name" value="Lectin_leg-like"/>
    <property type="match status" value="1"/>
</dbReference>
<dbReference type="GO" id="GO:0030134">
    <property type="term" value="C:COPII-coated ER to Golgi transport vesicle"/>
    <property type="evidence" value="ECO:0007669"/>
    <property type="project" value="TreeGrafter"/>
</dbReference>
<keyword evidence="11" id="KW-1185">Reference proteome</keyword>
<evidence type="ECO:0000256" key="7">
    <source>
        <dbReference type="SAM" id="Phobius"/>
    </source>
</evidence>
<feature type="compositionally biased region" description="Basic residues" evidence="6">
    <location>
        <begin position="237"/>
        <end position="257"/>
    </location>
</feature>
<evidence type="ECO:0000256" key="5">
    <source>
        <dbReference type="ARBA" id="ARBA00023136"/>
    </source>
</evidence>
<evidence type="ECO:0000259" key="9">
    <source>
        <dbReference type="PROSITE" id="PS51328"/>
    </source>
</evidence>
<evidence type="ECO:0000313" key="10">
    <source>
        <dbReference type="EMBL" id="CAI4217574.1"/>
    </source>
</evidence>
<accession>A0A9P1H9C3</accession>
<dbReference type="SUPFAM" id="SSF49899">
    <property type="entry name" value="Concanavalin A-like lectins/glucanases"/>
    <property type="match status" value="1"/>
</dbReference>
<protein>
    <recommendedName>
        <fullName evidence="9">L-type lectin-like domain-containing protein</fullName>
    </recommendedName>
</protein>
<dbReference type="PROSITE" id="PS51328">
    <property type="entry name" value="L_LECTIN_LIKE"/>
    <property type="match status" value="1"/>
</dbReference>
<dbReference type="GO" id="GO:0005537">
    <property type="term" value="F:D-mannose binding"/>
    <property type="evidence" value="ECO:0007669"/>
    <property type="project" value="TreeGrafter"/>
</dbReference>
<feature type="compositionally biased region" description="Acidic residues" evidence="6">
    <location>
        <begin position="280"/>
        <end position="293"/>
    </location>
</feature>
<evidence type="ECO:0000256" key="1">
    <source>
        <dbReference type="ARBA" id="ARBA00004479"/>
    </source>
</evidence>
<evidence type="ECO:0000256" key="8">
    <source>
        <dbReference type="SAM" id="SignalP"/>
    </source>
</evidence>
<dbReference type="InterPro" id="IPR013320">
    <property type="entry name" value="ConA-like_dom_sf"/>
</dbReference>
<dbReference type="GO" id="GO:0006888">
    <property type="term" value="P:endoplasmic reticulum to Golgi vesicle-mediated transport"/>
    <property type="evidence" value="ECO:0007669"/>
    <property type="project" value="TreeGrafter"/>
</dbReference>
<proteinExistence type="predicted"/>
<dbReference type="PANTHER" id="PTHR12223:SF28">
    <property type="entry name" value="LECTIN, MANNOSE BINDING 1 LIKE"/>
    <property type="match status" value="1"/>
</dbReference>
<dbReference type="AlphaFoldDB" id="A0A9P1H9C3"/>
<evidence type="ECO:0000313" key="11">
    <source>
        <dbReference type="Proteomes" id="UP000838763"/>
    </source>
</evidence>
<evidence type="ECO:0000256" key="4">
    <source>
        <dbReference type="ARBA" id="ARBA00022989"/>
    </source>
</evidence>
<comment type="caution">
    <text evidence="10">The sequence shown here is derived from an EMBL/GenBank/DDBJ whole genome shotgun (WGS) entry which is preliminary data.</text>
</comment>
<dbReference type="EMBL" id="CALLCH030000016">
    <property type="protein sequence ID" value="CAI4217574.1"/>
    <property type="molecule type" value="Genomic_DNA"/>
</dbReference>
<dbReference type="InterPro" id="IPR005052">
    <property type="entry name" value="Lectin_leg"/>
</dbReference>
<comment type="subcellular location">
    <subcellularLocation>
        <location evidence="1">Membrane</location>
        <topology evidence="1">Single-pass type I membrane protein</topology>
    </subcellularLocation>
</comment>
<dbReference type="GO" id="GO:0005793">
    <property type="term" value="C:endoplasmic reticulum-Golgi intermediate compartment"/>
    <property type="evidence" value="ECO:0007669"/>
    <property type="project" value="TreeGrafter"/>
</dbReference>
<dbReference type="SUPFAM" id="SSF58100">
    <property type="entry name" value="Bacterial hemolysins"/>
    <property type="match status" value="1"/>
</dbReference>
<organism evidence="10 11">
    <name type="scientific">Parascedosporium putredinis</name>
    <dbReference type="NCBI Taxonomy" id="1442378"/>
    <lineage>
        <taxon>Eukaryota</taxon>
        <taxon>Fungi</taxon>
        <taxon>Dikarya</taxon>
        <taxon>Ascomycota</taxon>
        <taxon>Pezizomycotina</taxon>
        <taxon>Sordariomycetes</taxon>
        <taxon>Hypocreomycetidae</taxon>
        <taxon>Microascales</taxon>
        <taxon>Microascaceae</taxon>
        <taxon>Parascedosporium</taxon>
    </lineage>
</organism>
<keyword evidence="5 7" id="KW-0472">Membrane</keyword>
<evidence type="ECO:0000256" key="2">
    <source>
        <dbReference type="ARBA" id="ARBA00022692"/>
    </source>
</evidence>
<reference evidence="10" key="1">
    <citation type="submission" date="2022-11" db="EMBL/GenBank/DDBJ databases">
        <authorList>
            <person name="Scott C."/>
            <person name="Bruce N."/>
        </authorList>
    </citation>
    <scope>NUCLEOTIDE SEQUENCE</scope>
</reference>
<keyword evidence="2 7" id="KW-0812">Transmembrane</keyword>
<feature type="region of interest" description="Disordered" evidence="6">
    <location>
        <begin position="225"/>
        <end position="293"/>
    </location>
</feature>
<dbReference type="OrthoDB" id="10265193at2759"/>
<feature type="domain" description="L-type lectin-like" evidence="9">
    <location>
        <begin position="26"/>
        <end position="250"/>
    </location>
</feature>
<dbReference type="GO" id="GO:0005789">
    <property type="term" value="C:endoplasmic reticulum membrane"/>
    <property type="evidence" value="ECO:0007669"/>
    <property type="project" value="TreeGrafter"/>
</dbReference>
<dbReference type="InterPro" id="IPR051136">
    <property type="entry name" value="Intracellular_Lectin-GPT"/>
</dbReference>
<dbReference type="Proteomes" id="UP000838763">
    <property type="component" value="Unassembled WGS sequence"/>
</dbReference>
<name>A0A9P1H9C3_9PEZI</name>
<dbReference type="GO" id="GO:0000139">
    <property type="term" value="C:Golgi membrane"/>
    <property type="evidence" value="ECO:0007669"/>
    <property type="project" value="TreeGrafter"/>
</dbReference>
<dbReference type="Gene3D" id="2.60.120.200">
    <property type="match status" value="1"/>
</dbReference>
<keyword evidence="3 8" id="KW-0732">Signal</keyword>
<feature type="signal peptide" evidence="8">
    <location>
        <begin position="1"/>
        <end position="20"/>
    </location>
</feature>
<gene>
    <name evidence="10" type="ORF">PPNO1_LOCUS7181</name>
</gene>
<feature type="chain" id="PRO_5040142950" description="L-type lectin-like domain-containing protein" evidence="8">
    <location>
        <begin position="21"/>
        <end position="444"/>
    </location>
</feature>
<evidence type="ECO:0000256" key="3">
    <source>
        <dbReference type="ARBA" id="ARBA00022729"/>
    </source>
</evidence>
<dbReference type="PANTHER" id="PTHR12223">
    <property type="entry name" value="VESICULAR MANNOSE-BINDING LECTIN"/>
    <property type="match status" value="1"/>
</dbReference>
<keyword evidence="4 7" id="KW-1133">Transmembrane helix</keyword>
<sequence length="444" mass="49080">MLPSKSSLAALLLAAGTAQAQYLINELSFGYDGKMSPNNDGKIPNFYTQGSPNPPEILSNRVVLTPVAPGNQRSAIWAENPMNYDTWVADVDFRSSGPERGGGNLNIWLANRGPSDIAQSSVYTVQRFEGLAVVIDNYGGTGGMLRAFLNDGSIDFTTKTVLDSLVFGQCYYSYRNLGRPSQIKMRQEPDTDPFGLQVGYHGRLPDNPDSFEIFKMVVMSDKMGNAGNAASSDSKPKPKSPPKKAPVKKAPPKKKAVEKKEEEAADDADPANFFQRDGEDSGSDDGLIPDDPLDAAADVDILQISRSQFQDVNERVQSLGRHITTMYRTLTKQTQTGDDRHAEIARLIGDLRSEMRRLEGIDELQKKIGVLERDVKALRGDLTNKFRATESNFKSTLADHHDNIVSAHPKLWKIIGIFIVCQTIVTGMYIAYKKKQRNSVKKYI</sequence>
<evidence type="ECO:0000256" key="6">
    <source>
        <dbReference type="SAM" id="MobiDB-lite"/>
    </source>
</evidence>
<feature type="transmembrane region" description="Helical" evidence="7">
    <location>
        <begin position="411"/>
        <end position="432"/>
    </location>
</feature>